<sequence>MPYSPLLIKPMKEELTSIGFKELLTADEVDAAMDGANTGVTLVAVNSVSGCAAGMARPGVRLALESDGKHPDRLFTVFAEQDVEATAKMRGYFPDIPPSDPSFAVFKDGELVYFVPRHRIEGRSAQAVAADLTAVFDEFCQ</sequence>
<proteinExistence type="inferred from homology"/>
<dbReference type="PANTHER" id="PTHR40052">
    <property type="entry name" value="UPF0403 PROTEIN YQIW-RELATED"/>
    <property type="match status" value="1"/>
</dbReference>
<dbReference type="Gene3D" id="3.40.30.10">
    <property type="entry name" value="Glutaredoxin"/>
    <property type="match status" value="1"/>
</dbReference>
<evidence type="ECO:0000313" key="3">
    <source>
        <dbReference type="Proteomes" id="UP001499987"/>
    </source>
</evidence>
<evidence type="ECO:0000256" key="1">
    <source>
        <dbReference type="ARBA" id="ARBA00038305"/>
    </source>
</evidence>
<dbReference type="Proteomes" id="UP001499987">
    <property type="component" value="Unassembled WGS sequence"/>
</dbReference>
<gene>
    <name evidence="2" type="primary">brxA</name>
    <name evidence="2" type="ORF">GCM10009663_38770</name>
</gene>
<accession>A0ABP4E3V3</accession>
<dbReference type="PANTHER" id="PTHR40052:SF2">
    <property type="entry name" value="BACILLIREDOXIN BRXA"/>
    <property type="match status" value="1"/>
</dbReference>
<evidence type="ECO:0000313" key="2">
    <source>
        <dbReference type="EMBL" id="GAA1091205.1"/>
    </source>
</evidence>
<protein>
    <submittedName>
        <fullName evidence="2">Bacilliredoxin BrxA</fullName>
    </submittedName>
</protein>
<organism evidence="2 3">
    <name type="scientific">Kitasatospora arboriphila</name>
    <dbReference type="NCBI Taxonomy" id="258052"/>
    <lineage>
        <taxon>Bacteria</taxon>
        <taxon>Bacillati</taxon>
        <taxon>Actinomycetota</taxon>
        <taxon>Actinomycetes</taxon>
        <taxon>Kitasatosporales</taxon>
        <taxon>Streptomycetaceae</taxon>
        <taxon>Kitasatospora</taxon>
    </lineage>
</organism>
<dbReference type="EMBL" id="BAAALD010000036">
    <property type="protein sequence ID" value="GAA1091205.1"/>
    <property type="molecule type" value="Genomic_DNA"/>
</dbReference>
<dbReference type="RefSeq" id="WP_344624904.1">
    <property type="nucleotide sequence ID" value="NZ_BAAALD010000036.1"/>
</dbReference>
<keyword evidence="3" id="KW-1185">Reference proteome</keyword>
<name>A0ABP4E3V3_9ACTN</name>
<dbReference type="NCBIfam" id="TIGR04191">
    <property type="entry name" value="YphP_YqiW"/>
    <property type="match status" value="1"/>
</dbReference>
<dbReference type="InterPro" id="IPR009474">
    <property type="entry name" value="BrxB/BrxA"/>
</dbReference>
<comment type="similarity">
    <text evidence="1">Belongs to the bacilliredoxin family.</text>
</comment>
<dbReference type="Pfam" id="PF06491">
    <property type="entry name" value="Disulph_isomer"/>
    <property type="match status" value="1"/>
</dbReference>
<reference evidence="3" key="1">
    <citation type="journal article" date="2019" name="Int. J. Syst. Evol. Microbiol.">
        <title>The Global Catalogue of Microorganisms (GCM) 10K type strain sequencing project: providing services to taxonomists for standard genome sequencing and annotation.</title>
        <authorList>
            <consortium name="The Broad Institute Genomics Platform"/>
            <consortium name="The Broad Institute Genome Sequencing Center for Infectious Disease"/>
            <person name="Wu L."/>
            <person name="Ma J."/>
        </authorList>
    </citation>
    <scope>NUCLEOTIDE SEQUENCE [LARGE SCALE GENOMIC DNA]</scope>
    <source>
        <strain evidence="3">JCM 13002</strain>
    </source>
</reference>
<comment type="caution">
    <text evidence="2">The sequence shown here is derived from an EMBL/GenBank/DDBJ whole genome shotgun (WGS) entry which is preliminary data.</text>
</comment>